<evidence type="ECO:0008006" key="3">
    <source>
        <dbReference type="Google" id="ProtNLM"/>
    </source>
</evidence>
<sequence>MKKLLTIFIAVLYVAITSGFTVNVHYCMGKVASVKLHAEDDDACGKCGRPGTKGADCCKDVHKFLKVDQSHQAAKVFFSHNVLPLDLDLPVAVLQTPAITVATAAKFSYQQHAPPPVGSQPLFLRNCVFLI</sequence>
<evidence type="ECO:0000313" key="1">
    <source>
        <dbReference type="EMBL" id="UYQ91644.1"/>
    </source>
</evidence>
<dbReference type="RefSeq" id="WP_244840518.1">
    <property type="nucleotide sequence ID" value="NZ_CP107006.1"/>
</dbReference>
<protein>
    <recommendedName>
        <fullName evidence="3">Copper chaperone CopZ</fullName>
    </recommendedName>
</protein>
<dbReference type="Proteomes" id="UP001162741">
    <property type="component" value="Chromosome"/>
</dbReference>
<dbReference type="InterPro" id="IPR058512">
    <property type="entry name" value="DUF8199"/>
</dbReference>
<evidence type="ECO:0000313" key="2">
    <source>
        <dbReference type="Proteomes" id="UP001162741"/>
    </source>
</evidence>
<keyword evidence="2" id="KW-1185">Reference proteome</keyword>
<name>A0ABY6J074_9BACT</name>
<dbReference type="NCBIfam" id="NF047658">
    <property type="entry name" value="HYC_CC_PP"/>
    <property type="match status" value="1"/>
</dbReference>
<organism evidence="1 2">
    <name type="scientific">Chitinophaga horti</name>
    <dbReference type="NCBI Taxonomy" id="2920382"/>
    <lineage>
        <taxon>Bacteria</taxon>
        <taxon>Pseudomonadati</taxon>
        <taxon>Bacteroidota</taxon>
        <taxon>Chitinophagia</taxon>
        <taxon>Chitinophagales</taxon>
        <taxon>Chitinophagaceae</taxon>
        <taxon>Chitinophaga</taxon>
    </lineage>
</organism>
<dbReference type="InterPro" id="IPR058060">
    <property type="entry name" value="HYC_CC_PP"/>
</dbReference>
<dbReference type="EMBL" id="CP107006">
    <property type="protein sequence ID" value="UYQ91644.1"/>
    <property type="molecule type" value="Genomic_DNA"/>
</dbReference>
<accession>A0ABY6J074</accession>
<gene>
    <name evidence="1" type="ORF">MKQ68_16265</name>
</gene>
<proteinExistence type="predicted"/>
<reference evidence="1" key="1">
    <citation type="submission" date="2022-10" db="EMBL/GenBank/DDBJ databases">
        <title>Chitinophaga sp. nov., isolated from soil.</title>
        <authorList>
            <person name="Jeon C.O."/>
        </authorList>
    </citation>
    <scope>NUCLEOTIDE SEQUENCE</scope>
    <source>
        <strain evidence="1">R8</strain>
    </source>
</reference>
<dbReference type="Pfam" id="PF26622">
    <property type="entry name" value="DUF8199"/>
    <property type="match status" value="1"/>
</dbReference>